<dbReference type="InterPro" id="IPR039794">
    <property type="entry name" value="Gtb1-like"/>
</dbReference>
<evidence type="ECO:0000256" key="3">
    <source>
        <dbReference type="ARBA" id="ARBA00022824"/>
    </source>
</evidence>
<dbReference type="GO" id="GO:0017177">
    <property type="term" value="C:glucosidase II complex"/>
    <property type="evidence" value="ECO:0007669"/>
    <property type="project" value="TreeGrafter"/>
</dbReference>
<organism evidence="8 9">
    <name type="scientific">Rhodosorus marinus</name>
    <dbReference type="NCBI Taxonomy" id="101924"/>
    <lineage>
        <taxon>Eukaryota</taxon>
        <taxon>Rhodophyta</taxon>
        <taxon>Stylonematophyceae</taxon>
        <taxon>Stylonematales</taxon>
        <taxon>Stylonemataceae</taxon>
        <taxon>Rhodosorus</taxon>
    </lineage>
</organism>
<dbReference type="PROSITE" id="PS51914">
    <property type="entry name" value="MRH"/>
    <property type="match status" value="1"/>
</dbReference>
<evidence type="ECO:0000256" key="2">
    <source>
        <dbReference type="ARBA" id="ARBA00022729"/>
    </source>
</evidence>
<sequence length="454" mass="51130">MEHKGLFIILLSLSIVLGPVGSITGAPEDFEQRLRSAKVICGEAGSFVQARTVLTEDIVNDNFCDCEDGSDEPGTSACSNGRFFCRFDGVNGRYLKASGVNDGVCDCCDGSDEYDHPIQCKDHCEADRANRIKELEEKIELTKNGLKALEELEKQKDEHRANLHRSMQRINFTIDGSYVKYLKNNVAMNRMRGLRWAVPDHKYRKLETDEKRKLPASLISNTADDSKENEHRAFPVDQMCVELYQRTKITNYPFLWFEAVAVRLFSVLALGPIWEMVHPTGISSTLDNDLIDECFNKFKIASSKLLELKESFSSQRNDLRKLQKTLFEEPEEETTDGLVGMSAECYQFNDKVYLYEVCPFTSIKQFESGSFVGYLGKWDRWENGIQLYSDGMTCLQGSIAQSSIKLSCGLSNSIVSVQETVKCVWEFSMTTPAACTTSMLAELEDLLKVTSGSS</sequence>
<evidence type="ECO:0000256" key="1">
    <source>
        <dbReference type="ARBA" id="ARBA00022387"/>
    </source>
</evidence>
<keyword evidence="9" id="KW-1185">Reference proteome</keyword>
<evidence type="ECO:0000256" key="6">
    <source>
        <dbReference type="SAM" id="SignalP"/>
    </source>
</evidence>
<protein>
    <recommendedName>
        <fullName evidence="1">Glucosidase 2 subunit beta</fullName>
    </recommendedName>
</protein>
<keyword evidence="5" id="KW-0175">Coiled coil</keyword>
<name>A0AAV8UNL6_9RHOD</name>
<dbReference type="PANTHER" id="PTHR12630">
    <property type="entry name" value="N-LINKED OLIGOSACCHARIDE PROCESSING"/>
    <property type="match status" value="1"/>
</dbReference>
<dbReference type="Gene3D" id="2.70.130.10">
    <property type="entry name" value="Mannose-6-phosphate receptor binding domain"/>
    <property type="match status" value="1"/>
</dbReference>
<keyword evidence="4" id="KW-1015">Disulfide bond</keyword>
<gene>
    <name evidence="8" type="ORF">NDN08_005998</name>
</gene>
<reference evidence="8 9" key="1">
    <citation type="journal article" date="2023" name="Nat. Commun.">
        <title>Origin of minicircular mitochondrial genomes in red algae.</title>
        <authorList>
            <person name="Lee Y."/>
            <person name="Cho C.H."/>
            <person name="Lee Y.M."/>
            <person name="Park S.I."/>
            <person name="Yang J.H."/>
            <person name="West J.A."/>
            <person name="Bhattacharya D."/>
            <person name="Yoon H.S."/>
        </authorList>
    </citation>
    <scope>NUCLEOTIDE SEQUENCE [LARGE SCALE GENOMIC DNA]</scope>
    <source>
        <strain evidence="8 9">CCMP1338</strain>
        <tissue evidence="8">Whole cell</tissue>
    </source>
</reference>
<dbReference type="InterPro" id="IPR009011">
    <property type="entry name" value="Man6P_isomerase_rcpt-bd_dom_sf"/>
</dbReference>
<feature type="chain" id="PRO_5043563834" description="Glucosidase 2 subunit beta" evidence="6">
    <location>
        <begin position="23"/>
        <end position="454"/>
    </location>
</feature>
<evidence type="ECO:0000256" key="5">
    <source>
        <dbReference type="SAM" id="Coils"/>
    </source>
</evidence>
<proteinExistence type="predicted"/>
<dbReference type="InterPro" id="IPR028146">
    <property type="entry name" value="PRKCSH_N"/>
</dbReference>
<keyword evidence="3" id="KW-0256">Endoplasmic reticulum</keyword>
<comment type="caution">
    <text evidence="8">The sequence shown here is derived from an EMBL/GenBank/DDBJ whole genome shotgun (WGS) entry which is preliminary data.</text>
</comment>
<dbReference type="Pfam" id="PF12999">
    <property type="entry name" value="PRKCSH-like"/>
    <property type="match status" value="1"/>
</dbReference>
<feature type="coiled-coil region" evidence="5">
    <location>
        <begin position="132"/>
        <end position="169"/>
    </location>
</feature>
<keyword evidence="2 6" id="KW-0732">Signal</keyword>
<dbReference type="EMBL" id="JAMWBK010000008">
    <property type="protein sequence ID" value="KAJ8902678.1"/>
    <property type="molecule type" value="Genomic_DNA"/>
</dbReference>
<dbReference type="Pfam" id="PF13015">
    <property type="entry name" value="PRKCSH_1"/>
    <property type="match status" value="1"/>
</dbReference>
<feature type="signal peptide" evidence="6">
    <location>
        <begin position="1"/>
        <end position="22"/>
    </location>
</feature>
<dbReference type="GO" id="GO:0006491">
    <property type="term" value="P:N-glycan processing"/>
    <property type="evidence" value="ECO:0007669"/>
    <property type="project" value="TreeGrafter"/>
</dbReference>
<evidence type="ECO:0000259" key="7">
    <source>
        <dbReference type="PROSITE" id="PS51914"/>
    </source>
</evidence>
<evidence type="ECO:0000313" key="8">
    <source>
        <dbReference type="EMBL" id="KAJ8902678.1"/>
    </source>
</evidence>
<evidence type="ECO:0000313" key="9">
    <source>
        <dbReference type="Proteomes" id="UP001157974"/>
    </source>
</evidence>
<evidence type="ECO:0000256" key="4">
    <source>
        <dbReference type="ARBA" id="ARBA00023157"/>
    </source>
</evidence>
<dbReference type="Proteomes" id="UP001157974">
    <property type="component" value="Unassembled WGS sequence"/>
</dbReference>
<dbReference type="SUPFAM" id="SSF50911">
    <property type="entry name" value="Mannose 6-phosphate receptor domain"/>
    <property type="match status" value="1"/>
</dbReference>
<dbReference type="InterPro" id="IPR036607">
    <property type="entry name" value="PRKCSH"/>
</dbReference>
<dbReference type="AlphaFoldDB" id="A0AAV8UNL6"/>
<dbReference type="InterPro" id="IPR044865">
    <property type="entry name" value="MRH_dom"/>
</dbReference>
<feature type="domain" description="MRH" evidence="7">
    <location>
        <begin position="292"/>
        <end position="437"/>
    </location>
</feature>
<dbReference type="PANTHER" id="PTHR12630:SF1">
    <property type="entry name" value="GLUCOSIDASE 2 SUBUNIT BETA"/>
    <property type="match status" value="1"/>
</dbReference>
<accession>A0AAV8UNL6</accession>